<dbReference type="EMBL" id="JXXV01000012">
    <property type="protein sequence ID" value="KJY84037.1"/>
    <property type="molecule type" value="Genomic_DNA"/>
</dbReference>
<evidence type="ECO:0000313" key="4">
    <source>
        <dbReference type="EMBL" id="KJY84037.1"/>
    </source>
</evidence>
<reference evidence="4 5" key="1">
    <citation type="journal article" date="2015" name="BMC Genomics">
        <title>Genome mining reveals unlocked bioactive potential of marine Gram-negative bacteria.</title>
        <authorList>
            <person name="Machado H."/>
            <person name="Sonnenschein E.C."/>
            <person name="Melchiorsen J."/>
            <person name="Gram L."/>
        </authorList>
    </citation>
    <scope>NUCLEOTIDE SEQUENCE [LARGE SCALE GENOMIC DNA]</scope>
    <source>
        <strain evidence="4 5">S2757</strain>
    </source>
</reference>
<dbReference type="PANTHER" id="PTHR35936:SF25">
    <property type="entry name" value="ABC TRANSPORTER SUBSTRATE-BINDING PROTEIN"/>
    <property type="match status" value="1"/>
</dbReference>
<organism evidence="4 5">
    <name type="scientific">Vibrio galatheae</name>
    <dbReference type="NCBI Taxonomy" id="579748"/>
    <lineage>
        <taxon>Bacteria</taxon>
        <taxon>Pseudomonadati</taxon>
        <taxon>Pseudomonadota</taxon>
        <taxon>Gammaproteobacteria</taxon>
        <taxon>Vibrionales</taxon>
        <taxon>Vibrionaceae</taxon>
        <taxon>Vibrio</taxon>
    </lineage>
</organism>
<dbReference type="STRING" id="579748.TW81_06645"/>
<feature type="domain" description="Solute-binding protein family 3/N-terminal" evidence="3">
    <location>
        <begin position="15"/>
        <end position="252"/>
    </location>
</feature>
<dbReference type="Gene3D" id="3.40.190.10">
    <property type="entry name" value="Periplasmic binding protein-like II"/>
    <property type="match status" value="2"/>
</dbReference>
<keyword evidence="2" id="KW-0732">Signal</keyword>
<dbReference type="Pfam" id="PF00497">
    <property type="entry name" value="SBP_bac_3"/>
    <property type="match status" value="1"/>
</dbReference>
<evidence type="ECO:0000256" key="1">
    <source>
        <dbReference type="ARBA" id="ARBA00010333"/>
    </source>
</evidence>
<proteinExistence type="inferred from homology"/>
<sequence>MSCSSFAYHPPTHVTVYGDDAYPPYSYLENGEQKGIYPEILRAVFAKMPDYVVTITLLPWRRGLKMLEVGEGFALFPPYYYSDKRAYISPYSDPILEEEVVVYCNPNKVASRKLSQWPDGYFGLTIGINEGYALGGDAFWAAVTQGDIFVKEAKGTKSSLINLYKNRVDCYINDRLSILWEIKLLTVQGVFKPDWALTLATSVGGEHGYLGFGDVANEKYPFKEEFIRQFNQALHTLKQDGSIDAVLANYLEN</sequence>
<protein>
    <submittedName>
        <fullName evidence="4">ABC transporter substrate-binding protein</fullName>
    </submittedName>
</protein>
<evidence type="ECO:0000259" key="3">
    <source>
        <dbReference type="Pfam" id="PF00497"/>
    </source>
</evidence>
<dbReference type="AlphaFoldDB" id="A0A0F4NLN0"/>
<comment type="caution">
    <text evidence="4">The sequence shown here is derived from an EMBL/GenBank/DDBJ whole genome shotgun (WGS) entry which is preliminary data.</text>
</comment>
<evidence type="ECO:0000256" key="2">
    <source>
        <dbReference type="ARBA" id="ARBA00022729"/>
    </source>
</evidence>
<gene>
    <name evidence="4" type="ORF">TW81_06645</name>
</gene>
<dbReference type="Proteomes" id="UP000033673">
    <property type="component" value="Unassembled WGS sequence"/>
</dbReference>
<comment type="similarity">
    <text evidence="1">Belongs to the bacterial solute-binding protein 3 family.</text>
</comment>
<dbReference type="InterPro" id="IPR001638">
    <property type="entry name" value="Solute-binding_3/MltF_N"/>
</dbReference>
<accession>A0A0F4NLN0</accession>
<name>A0A0F4NLN0_9VIBR</name>
<evidence type="ECO:0000313" key="5">
    <source>
        <dbReference type="Proteomes" id="UP000033673"/>
    </source>
</evidence>
<dbReference type="PANTHER" id="PTHR35936">
    <property type="entry name" value="MEMBRANE-BOUND LYTIC MUREIN TRANSGLYCOSYLASE F"/>
    <property type="match status" value="1"/>
</dbReference>
<dbReference type="PATRIC" id="fig|579748.3.peg.1365"/>
<keyword evidence="5" id="KW-1185">Reference proteome</keyword>
<dbReference type="SUPFAM" id="SSF53850">
    <property type="entry name" value="Periplasmic binding protein-like II"/>
    <property type="match status" value="1"/>
</dbReference>